<protein>
    <submittedName>
        <fullName evidence="1">Uncharacterized protein</fullName>
    </submittedName>
</protein>
<gene>
    <name evidence="1" type="ORF">OG469_01660</name>
</gene>
<organism evidence="1 2">
    <name type="scientific">Kitasatospora herbaricolor</name>
    <dbReference type="NCBI Taxonomy" id="68217"/>
    <lineage>
        <taxon>Bacteria</taxon>
        <taxon>Bacillati</taxon>
        <taxon>Actinomycetota</taxon>
        <taxon>Actinomycetes</taxon>
        <taxon>Kitasatosporales</taxon>
        <taxon>Streptomycetaceae</taxon>
        <taxon>Kitasatospora</taxon>
    </lineage>
</organism>
<sequence length="230" mass="24456">MNVTSQQAEAYLDAVDGALTFTGLRPEKFTVDDTDELADSSVTALPGAVLAWPAGHSKLDPERFPYGAVATWTTTHGWQAAAVRPDGTSDNPTLLPLTPLCDPHRVVEVIAQVLLGQAAPDAAEQEATEIRGDRRLRCDGGPAADPAVAVLRAEIWGHFHSHPMGRAHDGRFASALAFPVASDGDGWSQHGVQITYGDTVVFADLDGYNEFLELIAGHCPVIEGPLVLTL</sequence>
<proteinExistence type="predicted"/>
<keyword evidence="2" id="KW-1185">Reference proteome</keyword>
<accession>A0ABZ1W0H5</accession>
<dbReference type="Proteomes" id="UP001432014">
    <property type="component" value="Chromosome"/>
</dbReference>
<evidence type="ECO:0000313" key="1">
    <source>
        <dbReference type="EMBL" id="WUS54322.1"/>
    </source>
</evidence>
<reference evidence="1 2" key="1">
    <citation type="submission" date="2022-10" db="EMBL/GenBank/DDBJ databases">
        <title>The complete genomes of actinobacterial strains from the NBC collection.</title>
        <authorList>
            <person name="Joergensen T.S."/>
            <person name="Alvarez Arevalo M."/>
            <person name="Sterndorff E.B."/>
            <person name="Faurdal D."/>
            <person name="Vuksanovic O."/>
            <person name="Mourched A.-S."/>
            <person name="Charusanti P."/>
            <person name="Shaw S."/>
            <person name="Blin K."/>
            <person name="Weber T."/>
        </authorList>
    </citation>
    <scope>NUCLEOTIDE SEQUENCE [LARGE SCALE GENOMIC DNA]</scope>
    <source>
        <strain evidence="1 2">NBC_01247</strain>
    </source>
</reference>
<evidence type="ECO:0000313" key="2">
    <source>
        <dbReference type="Proteomes" id="UP001432014"/>
    </source>
</evidence>
<name>A0ABZ1W0H5_9ACTN</name>
<dbReference type="RefSeq" id="WP_329492934.1">
    <property type="nucleotide sequence ID" value="NZ_CP108460.1"/>
</dbReference>
<dbReference type="EMBL" id="CP108482">
    <property type="protein sequence ID" value="WUS54322.1"/>
    <property type="molecule type" value="Genomic_DNA"/>
</dbReference>